<feature type="region of interest" description="Disordered" evidence="1">
    <location>
        <begin position="192"/>
        <end position="228"/>
    </location>
</feature>
<dbReference type="InterPro" id="IPR003772">
    <property type="entry name" value="YceD"/>
</dbReference>
<dbReference type="EMBL" id="JBHSDL010000014">
    <property type="protein sequence ID" value="MFC4374853.1"/>
    <property type="molecule type" value="Genomic_DNA"/>
</dbReference>
<dbReference type="PANTHER" id="PTHR34374">
    <property type="entry name" value="LARGE RIBOSOMAL RNA SUBUNIT ACCUMULATION PROTEIN YCED HOMOLOG 1, CHLOROPLASTIC"/>
    <property type="match status" value="1"/>
</dbReference>
<dbReference type="Proteomes" id="UP001595844">
    <property type="component" value="Unassembled WGS sequence"/>
</dbReference>
<accession>A0ABV8VJU1</accession>
<sequence>MPAGSGSPSRHRKTSSGPVSDAGFVLDVRNLGRRPGTLREMHRTVTEHGRLGLDLIAIPADAEVELDLQLQAVSEGVLVTGTASGPTVGECSRCLEPFDDQVQIRLTELFAYPDSNTEQTTEDAEVYRMEDDLIDLEPVIVDAIGLELPLQPLCSPDCAGLCPECGVRMAVAGPDHGHEILDPRWAKLAQFATDAPGTGDPAEGSTHPDRSAPAAADADVVSENQEEK</sequence>
<reference evidence="3" key="1">
    <citation type="journal article" date="2019" name="Int. J. Syst. Evol. Microbiol.">
        <title>The Global Catalogue of Microorganisms (GCM) 10K type strain sequencing project: providing services to taxonomists for standard genome sequencing and annotation.</title>
        <authorList>
            <consortium name="The Broad Institute Genomics Platform"/>
            <consortium name="The Broad Institute Genome Sequencing Center for Infectious Disease"/>
            <person name="Wu L."/>
            <person name="Ma J."/>
        </authorList>
    </citation>
    <scope>NUCLEOTIDE SEQUENCE [LARGE SCALE GENOMIC DNA]</scope>
    <source>
        <strain evidence="3">IBRC-M 10490</strain>
    </source>
</reference>
<evidence type="ECO:0000313" key="3">
    <source>
        <dbReference type="Proteomes" id="UP001595844"/>
    </source>
</evidence>
<evidence type="ECO:0000256" key="1">
    <source>
        <dbReference type="SAM" id="MobiDB-lite"/>
    </source>
</evidence>
<name>A0ABV8VJU1_9NOCA</name>
<dbReference type="PANTHER" id="PTHR34374:SF1">
    <property type="entry name" value="LARGE RIBOSOMAL RNA SUBUNIT ACCUMULATION PROTEIN YCED HOMOLOG 1, CHLOROPLASTIC"/>
    <property type="match status" value="1"/>
</dbReference>
<dbReference type="Pfam" id="PF02620">
    <property type="entry name" value="YceD"/>
    <property type="match status" value="1"/>
</dbReference>
<comment type="caution">
    <text evidence="2">The sequence shown here is derived from an EMBL/GenBank/DDBJ whole genome shotgun (WGS) entry which is preliminary data.</text>
</comment>
<feature type="region of interest" description="Disordered" evidence="1">
    <location>
        <begin position="1"/>
        <end position="22"/>
    </location>
</feature>
<keyword evidence="3" id="KW-1185">Reference proteome</keyword>
<organism evidence="2 3">
    <name type="scientific">Nocardia halotolerans</name>
    <dbReference type="NCBI Taxonomy" id="1755878"/>
    <lineage>
        <taxon>Bacteria</taxon>
        <taxon>Bacillati</taxon>
        <taxon>Actinomycetota</taxon>
        <taxon>Actinomycetes</taxon>
        <taxon>Mycobacteriales</taxon>
        <taxon>Nocardiaceae</taxon>
        <taxon>Nocardia</taxon>
    </lineage>
</organism>
<evidence type="ECO:0000313" key="2">
    <source>
        <dbReference type="EMBL" id="MFC4374853.1"/>
    </source>
</evidence>
<gene>
    <name evidence="2" type="ORF">ACFO5K_12150</name>
</gene>
<proteinExistence type="predicted"/>
<feature type="compositionally biased region" description="Low complexity" evidence="1">
    <location>
        <begin position="211"/>
        <end position="222"/>
    </location>
</feature>
<dbReference type="RefSeq" id="WP_378560578.1">
    <property type="nucleotide sequence ID" value="NZ_JBHSDL010000014.1"/>
</dbReference>
<protein>
    <submittedName>
        <fullName evidence="2">YceD family protein</fullName>
    </submittedName>
</protein>